<feature type="compositionally biased region" description="Polar residues" evidence="1">
    <location>
        <begin position="54"/>
        <end position="63"/>
    </location>
</feature>
<dbReference type="Proteomes" id="UP000290737">
    <property type="component" value="Genome"/>
</dbReference>
<evidence type="ECO:0000313" key="3">
    <source>
        <dbReference type="Proteomes" id="UP000290737"/>
    </source>
</evidence>
<dbReference type="GeneID" id="41701772"/>
<name>A0A2I7G2U8_9VIRU</name>
<reference evidence="2" key="1">
    <citation type="journal article" date="2021" name="Virus">
        <title>The discovery, distribution and diversity of DNA viruses associated with Drosophila melanogaster in Europe.</title>
        <authorList>
            <person name="Wallace M.A."/>
            <person name="Coffman K.A."/>
            <person name="Gilbert C."/>
            <person name="Ravindran S."/>
            <person name="Albery G.F."/>
            <person name="Abbott J."/>
            <person name="Argyridou E."/>
            <person name="Bellosta P."/>
            <person name="Betancourt A.J."/>
            <person name="Colinet H."/>
            <person name="Eric K."/>
            <person name="Glaser-Schmitt A."/>
            <person name="Grath S."/>
            <person name="Jelic M."/>
            <person name="Kankare M."/>
            <person name="Kozeretska I."/>
            <person name="Loeschcke V."/>
            <person name="Montchamp-Moreau C."/>
            <person name="Ometto L."/>
            <person name="Onder B.S."/>
            <person name="Orengo D.J."/>
            <person name="Parsch J."/>
            <person name="Pascual M."/>
            <person name="Patenkovic A."/>
            <person name="Puerma E."/>
            <person name="Ritchie M.G."/>
            <person name="Rota-Stabelli O."/>
            <person name="Schou M.F."/>
            <person name="Serga S.V."/>
            <person name="Stamenkovic-Radak M."/>
            <person name="Tanaskovic M."/>
            <person name="Veselinovic M.S."/>
            <person name="Vieira J."/>
            <person name="Vieira C.P."/>
            <person name="Kapun M."/>
            <person name="Flatt T."/>
            <person name="Gonzalez J."/>
            <person name="Staubach F."/>
            <person name="Obbard D.J."/>
        </authorList>
    </citation>
    <scope>NUCLEOTIDE SEQUENCE</scope>
    <source>
        <strain evidence="2">SRR3939042_Esparto_2012</strain>
    </source>
</reference>
<evidence type="ECO:0000256" key="1">
    <source>
        <dbReference type="SAM" id="MobiDB-lite"/>
    </source>
</evidence>
<dbReference type="OrthoDB" id="13901at10239"/>
<dbReference type="RefSeq" id="YP_009551778.1">
    <property type="nucleotide sequence ID" value="NC_040536.1"/>
</dbReference>
<keyword evidence="3" id="KW-1185">Reference proteome</keyword>
<organism evidence="2">
    <name type="scientific">Esparto virus</name>
    <dbReference type="NCBI Taxonomy" id="2072209"/>
    <lineage>
        <taxon>Viruses</taxon>
        <taxon>Viruses incertae sedis</taxon>
        <taxon>Naldaviricetes</taxon>
        <taxon>Lefavirales</taxon>
        <taxon>Nudiviridae</taxon>
        <taxon>Alphanudivirus</taxon>
        <taxon>Alphanudivirus tertidromelanogasteris</taxon>
    </lineage>
</organism>
<feature type="compositionally biased region" description="Low complexity" evidence="1">
    <location>
        <begin position="29"/>
        <end position="53"/>
    </location>
</feature>
<protein>
    <submittedName>
        <fullName evidence="2">Putative gp06-like protein</fullName>
    </submittedName>
</protein>
<sequence length="524" mass="59240">MNPQAQQMQNIMPQIPMMPMTMQYYPQQNQQMMSPQQQSSSAAVTAATTSSSSIGTPQLSSNQQTNLQIPMANIPNPYVNNIIMSHTAKHGMDGVESSGGNDISENIKAFNDCFPKNEREAMAADFSLLEKMNLIDNDDKLYTLFMHSPSFHNSKYYFEFMSSMYRDHYKELYEKYESLSVYVEFCLATIIFENEARLKSICISNTLRLPNSGSKFTKMLRNKRNFQDTNNAEPNAKISKMNKPKHPFFDTEFYKSNQTIFSIGKCMLYCIPPDFAALFVQIKSSTVNKMEKSTPIPVKGLKITFSRPIICLISGRVNKTYTFENLEHLTHLGSIISEMTGLTQMRDAFTFGNKKNLQMIHIATSKAIESPSKCYDSGFIMVVVNNMSGYKLSNDTFTSRTYSDRIYRLDDDAHLNENELADCTTNNEAKQQELDMIIVKYEEICDQYEKNESIIINTNTPLAATTDDTSIIIPANDDDASSSLKIDNGINVNSVVTDGSKAIDNDSTFTLDVNKQEDLVVDDK</sequence>
<accession>A0A2I7G2U8</accession>
<proteinExistence type="predicted"/>
<dbReference type="KEGG" id="vg:41701772"/>
<feature type="region of interest" description="Disordered" evidence="1">
    <location>
        <begin position="29"/>
        <end position="63"/>
    </location>
</feature>
<evidence type="ECO:0000313" key="2">
    <source>
        <dbReference type="EMBL" id="AUQ43962.1"/>
    </source>
</evidence>
<dbReference type="EMBL" id="KY608910">
    <property type="protein sequence ID" value="AUQ43962.1"/>
    <property type="molecule type" value="Genomic_DNA"/>
</dbReference>